<dbReference type="Proteomes" id="UP000004840">
    <property type="component" value="Unassembled WGS sequence"/>
</dbReference>
<protein>
    <submittedName>
        <fullName evidence="2">Transposase</fullName>
    </submittedName>
</protein>
<gene>
    <name evidence="2" type="ORF">CCAS_07220</name>
</gene>
<dbReference type="GO" id="GO:0006313">
    <property type="term" value="P:DNA transposition"/>
    <property type="evidence" value="ECO:0007669"/>
    <property type="project" value="InterPro"/>
</dbReference>
<dbReference type="EMBL" id="CAFW01000068">
    <property type="protein sequence ID" value="CCE54967.1"/>
    <property type="molecule type" value="Genomic_DNA"/>
</dbReference>
<dbReference type="Gene3D" id="1.10.10.60">
    <property type="entry name" value="Homeodomain-like"/>
    <property type="match status" value="1"/>
</dbReference>
<dbReference type="GO" id="GO:0004803">
    <property type="term" value="F:transposase activity"/>
    <property type="evidence" value="ECO:0007669"/>
    <property type="project" value="InterPro"/>
</dbReference>
<feature type="region of interest" description="Disordered" evidence="1">
    <location>
        <begin position="47"/>
        <end position="69"/>
    </location>
</feature>
<proteinExistence type="predicted"/>
<organism evidence="2 3">
    <name type="scientific">Corynebacterium casei UCMA 3821</name>
    <dbReference type="NCBI Taxonomy" id="1110505"/>
    <lineage>
        <taxon>Bacteria</taxon>
        <taxon>Bacillati</taxon>
        <taxon>Actinomycetota</taxon>
        <taxon>Actinomycetes</taxon>
        <taxon>Mycobacteriales</taxon>
        <taxon>Corynebacteriaceae</taxon>
        <taxon>Corynebacterium</taxon>
    </lineage>
</organism>
<evidence type="ECO:0000313" key="2">
    <source>
        <dbReference type="EMBL" id="CCE54967.1"/>
    </source>
</evidence>
<evidence type="ECO:0000313" key="3">
    <source>
        <dbReference type="Proteomes" id="UP000004840"/>
    </source>
</evidence>
<dbReference type="AlphaFoldDB" id="G7HXQ2"/>
<dbReference type="SUPFAM" id="SSF46689">
    <property type="entry name" value="Homeodomain-like"/>
    <property type="match status" value="1"/>
</dbReference>
<dbReference type="InterPro" id="IPR009057">
    <property type="entry name" value="Homeodomain-like_sf"/>
</dbReference>
<accession>G7HXQ2</accession>
<dbReference type="InterPro" id="IPR002514">
    <property type="entry name" value="Transposase_8"/>
</dbReference>
<dbReference type="RefSeq" id="WP_006822457.1">
    <property type="nucleotide sequence ID" value="NZ_CAFW01000068.1"/>
</dbReference>
<reference evidence="2 3" key="1">
    <citation type="journal article" date="2012" name="J. Bacteriol.">
        <title>Genome Sequence of Corynebacterium casei UCMA 3821, Isolated from a Smear-Ripened Cheese.</title>
        <authorList>
            <person name="Monnet C."/>
            <person name="Loux V."/>
            <person name="Bento P."/>
            <person name="Gibrat J.F."/>
            <person name="Straub C."/>
            <person name="Bonnarme P."/>
            <person name="Landaud S."/>
            <person name="Irlinger F."/>
        </authorList>
    </citation>
    <scope>NUCLEOTIDE SEQUENCE [LARGE SCALE GENOMIC DNA]</scope>
    <source>
        <strain evidence="2 3">UCMA 3821</strain>
    </source>
</reference>
<dbReference type="Pfam" id="PF01527">
    <property type="entry name" value="HTH_Tnp_1"/>
    <property type="match status" value="1"/>
</dbReference>
<name>G7HXQ2_9CORY</name>
<comment type="caution">
    <text evidence="2">The sequence shown here is derived from an EMBL/GenBank/DDBJ whole genome shotgun (WGS) entry which is preliminary data.</text>
</comment>
<evidence type="ECO:0000256" key="1">
    <source>
        <dbReference type="SAM" id="MobiDB-lite"/>
    </source>
</evidence>
<sequence length="108" mass="11861">MPKAYPPQFKQQCVDAVLVLGKTREEVAREYEVSASALGRWVAAAQGTQGTGSGSHLRKADPNSQDSAELSKRVRELELENEFLKKAALDSNRQGNTALLDLQWGFVT</sequence>
<dbReference type="GO" id="GO:0003677">
    <property type="term" value="F:DNA binding"/>
    <property type="evidence" value="ECO:0007669"/>
    <property type="project" value="InterPro"/>
</dbReference>